<accession>D8PV21</accession>
<feature type="domain" description="Carboxylesterase type B" evidence="2">
    <location>
        <begin position="79"/>
        <end position="516"/>
    </location>
</feature>
<evidence type="ECO:0000313" key="3">
    <source>
        <dbReference type="EMBL" id="EFI99950.1"/>
    </source>
</evidence>
<keyword evidence="4" id="KW-1185">Reference proteome</keyword>
<dbReference type="eggNOG" id="KOG1516">
    <property type="taxonomic scope" value="Eukaryota"/>
</dbReference>
<feature type="signal peptide" evidence="1">
    <location>
        <begin position="1"/>
        <end position="25"/>
    </location>
</feature>
<reference evidence="3 4" key="1">
    <citation type="journal article" date="2010" name="Nat. Biotechnol.">
        <title>Genome sequence of the model mushroom Schizophyllum commune.</title>
        <authorList>
            <person name="Ohm R.A."/>
            <person name="de Jong J.F."/>
            <person name="Lugones L.G."/>
            <person name="Aerts A."/>
            <person name="Kothe E."/>
            <person name="Stajich J.E."/>
            <person name="de Vries R.P."/>
            <person name="Record E."/>
            <person name="Levasseur A."/>
            <person name="Baker S.E."/>
            <person name="Bartholomew K.A."/>
            <person name="Coutinho P.M."/>
            <person name="Erdmann S."/>
            <person name="Fowler T.J."/>
            <person name="Gathman A.C."/>
            <person name="Lombard V."/>
            <person name="Henrissat B."/>
            <person name="Knabe N."/>
            <person name="Kuees U."/>
            <person name="Lilly W.W."/>
            <person name="Lindquist E."/>
            <person name="Lucas S."/>
            <person name="Magnuson J.K."/>
            <person name="Piumi F."/>
            <person name="Raudaskoski M."/>
            <person name="Salamov A."/>
            <person name="Schmutz J."/>
            <person name="Schwarze F.W.M.R."/>
            <person name="vanKuyk P.A."/>
            <person name="Horton J.S."/>
            <person name="Grigoriev I.V."/>
            <person name="Woesten H.A.B."/>
        </authorList>
    </citation>
    <scope>NUCLEOTIDE SEQUENCE [LARGE SCALE GENOMIC DNA]</scope>
    <source>
        <strain evidence="4">H4-8 / FGSC 9210</strain>
    </source>
</reference>
<evidence type="ECO:0000256" key="1">
    <source>
        <dbReference type="SAM" id="SignalP"/>
    </source>
</evidence>
<evidence type="ECO:0000313" key="4">
    <source>
        <dbReference type="Proteomes" id="UP000007431"/>
    </source>
</evidence>
<dbReference type="Proteomes" id="UP000007431">
    <property type="component" value="Unassembled WGS sequence"/>
</dbReference>
<dbReference type="RefSeq" id="XP_003034853.1">
    <property type="nucleotide sequence ID" value="XM_003034807.1"/>
</dbReference>
<dbReference type="ESTHER" id="schco-d8pv21">
    <property type="family name" value="Fungal_carboxylesterase_lipase"/>
</dbReference>
<dbReference type="InterPro" id="IPR002018">
    <property type="entry name" value="CarbesteraseB"/>
</dbReference>
<proteinExistence type="predicted"/>
<dbReference type="GeneID" id="9587351"/>
<dbReference type="OMA" id="MINAMKF"/>
<dbReference type="AlphaFoldDB" id="D8PV21"/>
<dbReference type="InParanoid" id="D8PV21"/>
<dbReference type="PANTHER" id="PTHR45570">
    <property type="entry name" value="CARBOXYLIC ESTER HYDROLASE"/>
    <property type="match status" value="1"/>
</dbReference>
<dbReference type="OrthoDB" id="408631at2759"/>
<dbReference type="VEuPathDB" id="FungiDB:SCHCODRAFT_02563280"/>
<evidence type="ECO:0000259" key="2">
    <source>
        <dbReference type="Pfam" id="PF00135"/>
    </source>
</evidence>
<dbReference type="EMBL" id="GL377303">
    <property type="protein sequence ID" value="EFI99950.1"/>
    <property type="molecule type" value="Genomic_DNA"/>
</dbReference>
<dbReference type="KEGG" id="scm:SCHCO_02563276"/>
<dbReference type="VEuPathDB" id="FungiDB:SCHCODRAFT_02563276"/>
<feature type="chain" id="PRO_5003120286" description="Carboxylesterase type B domain-containing protein" evidence="1">
    <location>
        <begin position="26"/>
        <end position="549"/>
    </location>
</feature>
<dbReference type="Gene3D" id="3.40.50.1820">
    <property type="entry name" value="alpha/beta hydrolase"/>
    <property type="match status" value="1"/>
</dbReference>
<protein>
    <recommendedName>
        <fullName evidence="2">Carboxylesterase type B domain-containing protein</fullName>
    </recommendedName>
</protein>
<dbReference type="Pfam" id="PF00135">
    <property type="entry name" value="COesterase"/>
    <property type="match status" value="1"/>
</dbReference>
<dbReference type="SUPFAM" id="SSF53474">
    <property type="entry name" value="alpha/beta-Hydrolases"/>
    <property type="match status" value="1"/>
</dbReference>
<sequence length="549" mass="57329">MPAARTAMMSPLLLLVALLAPLVAASPIARSSKSGFLCGIPFFSYGCEQTRADPLTIVTSLGTAVGSLTSDGAYRFPVKYANADRWKTSSVVDKWELPNGADDATATPKACPQPNMDESEYSEDCLSMILYVPPNLSIWGGVPTLMWVHGGSFYVGSASNDGLDGSKLAIATGSIVAVVQYRLGALGFMAPDGSTNLAVQDVMNAMKFVQSVVSSFGGSSKITLAGQSSGANMIRALLATPSADSLFESAILQSDTIDYGFLTPSTQSTLQSHFNGLINCADGSESCTSALSLSAILDASASLFSDAYNLDPSATQFAPMRPVHDGALITSALDLTSSPFPAVSKPLLLTTVANEAAPTIYGNMPALGAEYFFNIAAASYGDDRTETLENSTYYSTEGVSDIRPVLEKLGTDSVWRCPAWSLARLWAGAGANAYVGVYTRGATYPSNSGVTQCASGGLVCHEDDIYIVFGTTPSPSSTQSALTKEVQARYTAFMSGGKPNAGGYAKWGKAGTGDVKPLNLGGTGAIEVGACDPGFWGKEVEYDYQVYGA</sequence>
<keyword evidence="1" id="KW-0732">Signal</keyword>
<organism evidence="4">
    <name type="scientific">Schizophyllum commune (strain H4-8 / FGSC 9210)</name>
    <name type="common">Split gill fungus</name>
    <dbReference type="NCBI Taxonomy" id="578458"/>
    <lineage>
        <taxon>Eukaryota</taxon>
        <taxon>Fungi</taxon>
        <taxon>Dikarya</taxon>
        <taxon>Basidiomycota</taxon>
        <taxon>Agaricomycotina</taxon>
        <taxon>Agaricomycetes</taxon>
        <taxon>Agaricomycetidae</taxon>
        <taxon>Agaricales</taxon>
        <taxon>Schizophyllaceae</taxon>
        <taxon>Schizophyllum</taxon>
    </lineage>
</organism>
<dbReference type="HOGENOM" id="CLU_006586_16_2_1"/>
<name>D8PV21_SCHCM</name>
<dbReference type="InterPro" id="IPR029058">
    <property type="entry name" value="AB_hydrolase_fold"/>
</dbReference>
<gene>
    <name evidence="3" type="ORF">SCHCODRAFT_65331</name>
</gene>
<dbReference type="PANTHER" id="PTHR45570:SF1">
    <property type="entry name" value="CARBOXYLIC ESTER HYDROLASE"/>
    <property type="match status" value="1"/>
</dbReference>